<reference evidence="2" key="1">
    <citation type="journal article" date="2008" name="Nature">
        <title>The amphioxus genome and the evolution of the chordate karyotype.</title>
        <authorList>
            <consortium name="US DOE Joint Genome Institute (JGI-PGF)"/>
            <person name="Putnam N.H."/>
            <person name="Butts T."/>
            <person name="Ferrier D.E.K."/>
            <person name="Furlong R.F."/>
            <person name="Hellsten U."/>
            <person name="Kawashima T."/>
            <person name="Robinson-Rechavi M."/>
            <person name="Shoguchi E."/>
            <person name="Terry A."/>
            <person name="Yu J.-K."/>
            <person name="Benito-Gutierrez E.L."/>
            <person name="Dubchak I."/>
            <person name="Garcia-Fernandez J."/>
            <person name="Gibson-Brown J.J."/>
            <person name="Grigoriev I.V."/>
            <person name="Horton A.C."/>
            <person name="de Jong P.J."/>
            <person name="Jurka J."/>
            <person name="Kapitonov V.V."/>
            <person name="Kohara Y."/>
            <person name="Kuroki Y."/>
            <person name="Lindquist E."/>
            <person name="Lucas S."/>
            <person name="Osoegawa K."/>
            <person name="Pennacchio L.A."/>
            <person name="Salamov A.A."/>
            <person name="Satou Y."/>
            <person name="Sauka-Spengler T."/>
            <person name="Schmutz J."/>
            <person name="Shin-I T."/>
            <person name="Toyoda A."/>
            <person name="Bronner-Fraser M."/>
            <person name="Fujiyama A."/>
            <person name="Holland L.Z."/>
            <person name="Holland P.W.H."/>
            <person name="Satoh N."/>
            <person name="Rokhsar D.S."/>
        </authorList>
    </citation>
    <scope>NUCLEOTIDE SEQUENCE [LARGE SCALE GENOMIC DNA]</scope>
    <source>
        <strain evidence="2">S238N-H82</strain>
        <tissue evidence="2">Testes</tissue>
    </source>
</reference>
<dbReference type="GO" id="GO:0005524">
    <property type="term" value="F:ATP binding"/>
    <property type="evidence" value="ECO:0007669"/>
    <property type="project" value="InterPro"/>
</dbReference>
<dbReference type="GO" id="GO:0004672">
    <property type="term" value="F:protein kinase activity"/>
    <property type="evidence" value="ECO:0007669"/>
    <property type="project" value="InterPro"/>
</dbReference>
<organism>
    <name type="scientific">Branchiostoma floridae</name>
    <name type="common">Florida lancelet</name>
    <name type="synonym">Amphioxus</name>
    <dbReference type="NCBI Taxonomy" id="7739"/>
    <lineage>
        <taxon>Eukaryota</taxon>
        <taxon>Metazoa</taxon>
        <taxon>Chordata</taxon>
        <taxon>Cephalochordata</taxon>
        <taxon>Leptocardii</taxon>
        <taxon>Amphioxiformes</taxon>
        <taxon>Branchiostomatidae</taxon>
        <taxon>Branchiostoma</taxon>
    </lineage>
</organism>
<evidence type="ECO:0000259" key="1">
    <source>
        <dbReference type="PROSITE" id="PS50011"/>
    </source>
</evidence>
<dbReference type="PROSITE" id="PS50011">
    <property type="entry name" value="PROTEIN_KINASE_DOM"/>
    <property type="match status" value="1"/>
</dbReference>
<dbReference type="EMBL" id="GG666529">
    <property type="protein sequence ID" value="EEN58730.1"/>
    <property type="molecule type" value="Genomic_DNA"/>
</dbReference>
<dbReference type="PANTHER" id="PTHR26392:SF92">
    <property type="entry name" value="PROTEIN KINASE DOMAIN-CONTAINING PROTEIN"/>
    <property type="match status" value="1"/>
</dbReference>
<dbReference type="InParanoid" id="C3YMD6"/>
<protein>
    <recommendedName>
        <fullName evidence="1">Protein kinase domain-containing protein</fullName>
    </recommendedName>
</protein>
<proteinExistence type="predicted"/>
<dbReference type="PANTHER" id="PTHR26392">
    <property type="entry name" value="MITOGEN-ACTIVATED PROTEIN KINASE KINASE KINASE 7-RELATED"/>
    <property type="match status" value="1"/>
</dbReference>
<dbReference type="Gene3D" id="1.10.510.10">
    <property type="entry name" value="Transferase(Phosphotransferase) domain 1"/>
    <property type="match status" value="1"/>
</dbReference>
<dbReference type="InterPro" id="IPR011009">
    <property type="entry name" value="Kinase-like_dom_sf"/>
</dbReference>
<feature type="domain" description="Protein kinase" evidence="1">
    <location>
        <begin position="419"/>
        <end position="618"/>
    </location>
</feature>
<sequence>MPDEAAIFSINKWDIVVEDSDSSSEGEQVSTDEFNRRCDSLREVWPGLDVDNQVLCTRAKEALQRGRASDDCTKLLAHLETAVKSSLGIRVKEHTGWLVQFLQKTIEIFEKCLNIKDGKGQTIGQSDIVRRYQDGLRRCEIWQEIVRNLQGKVDIGIKDLVLKLRDYLRAERESLVKNWSLSEDQLPDITAFNNFEAVVRNRVVGKMIDIVKEWDGKSDGLKQFERNIVSEFKDQFCLMQNELDRILQMTNSSSSQTTTGVPTIDNLFHLPSVMFQSLPAAIAVILNAVLFPIAIGKDVVGSRREMKEYTGTEDAATSVLDQRREYVRGKLNGVLTEILHKEQYYNIIRECFQPTPELDELVKLIPEIKNYLQSQIRQIEENQFPQLKDQLVCRLADVSLFQATEVRSYSLQVPDDISWKDSDPIGEESFSKVYAATMATEDNPNEDVAVKVPKIDLEANIMDYLREEEILTEMEADCIVKFFGTAIDRRTSPVQLIMVFERCKCTLREELLQRPIPAPADCTQNERPQAMLFAADMGKQTAHALRYLHSNDIVHRDLKLDNIFAERTIMPIAPVPMSNEFDWNLQAQGWILSSFAFGYISSQVLKNSNKTSNITARL</sequence>
<dbReference type="AlphaFoldDB" id="C3YMD6"/>
<dbReference type="SUPFAM" id="SSF56112">
    <property type="entry name" value="Protein kinase-like (PK-like)"/>
    <property type="match status" value="1"/>
</dbReference>
<dbReference type="Pfam" id="PF07714">
    <property type="entry name" value="PK_Tyr_Ser-Thr"/>
    <property type="match status" value="1"/>
</dbReference>
<accession>C3YMD6</accession>
<dbReference type="InterPro" id="IPR001245">
    <property type="entry name" value="Ser-Thr/Tyr_kinase_cat_dom"/>
</dbReference>
<dbReference type="InterPro" id="IPR000719">
    <property type="entry name" value="Prot_kinase_dom"/>
</dbReference>
<evidence type="ECO:0000313" key="2">
    <source>
        <dbReference type="EMBL" id="EEN58730.1"/>
    </source>
</evidence>
<dbReference type="CDD" id="cd00180">
    <property type="entry name" value="PKc"/>
    <property type="match status" value="1"/>
</dbReference>
<gene>
    <name evidence="2" type="ORF">BRAFLDRAFT_72920</name>
</gene>
<name>C3YMD6_BRAFL</name>
<dbReference type="SMART" id="SM00220">
    <property type="entry name" value="S_TKc"/>
    <property type="match status" value="1"/>
</dbReference>